<dbReference type="EMBL" id="GBRH01183853">
    <property type="protein sequence ID" value="JAE14043.1"/>
    <property type="molecule type" value="Transcribed_RNA"/>
</dbReference>
<protein>
    <submittedName>
        <fullName evidence="2">Uncharacterized protein</fullName>
    </submittedName>
</protein>
<keyword evidence="1" id="KW-1133">Transmembrane helix</keyword>
<keyword evidence="1" id="KW-0472">Membrane</keyword>
<reference evidence="2" key="2">
    <citation type="journal article" date="2015" name="Data Brief">
        <title>Shoot transcriptome of the giant reed, Arundo donax.</title>
        <authorList>
            <person name="Barrero R.A."/>
            <person name="Guerrero F.D."/>
            <person name="Moolhuijzen P."/>
            <person name="Goolsby J.A."/>
            <person name="Tidwell J."/>
            <person name="Bellgard S.E."/>
            <person name="Bellgard M.I."/>
        </authorList>
    </citation>
    <scope>NUCLEOTIDE SEQUENCE</scope>
    <source>
        <tissue evidence="2">Shoot tissue taken approximately 20 cm above the soil surface</tissue>
    </source>
</reference>
<accession>A0A0A9G0B0</accession>
<evidence type="ECO:0000313" key="2">
    <source>
        <dbReference type="EMBL" id="JAE14043.1"/>
    </source>
</evidence>
<feature type="transmembrane region" description="Helical" evidence="1">
    <location>
        <begin position="12"/>
        <end position="36"/>
    </location>
</feature>
<sequence length="49" mass="5867">MYIIMYAFMGKCYLCSGIILFPMLASFLMSFVGLRFRWQVIPVWKMLLH</sequence>
<name>A0A0A9G0B0_ARUDO</name>
<evidence type="ECO:0000256" key="1">
    <source>
        <dbReference type="SAM" id="Phobius"/>
    </source>
</evidence>
<dbReference type="AlphaFoldDB" id="A0A0A9G0B0"/>
<keyword evidence="1" id="KW-0812">Transmembrane</keyword>
<reference evidence="2" key="1">
    <citation type="submission" date="2014-09" db="EMBL/GenBank/DDBJ databases">
        <authorList>
            <person name="Magalhaes I.L.F."/>
            <person name="Oliveira U."/>
            <person name="Santos F.R."/>
            <person name="Vidigal T.H.D.A."/>
            <person name="Brescovit A.D."/>
            <person name="Santos A.J."/>
        </authorList>
    </citation>
    <scope>NUCLEOTIDE SEQUENCE</scope>
    <source>
        <tissue evidence="2">Shoot tissue taken approximately 20 cm above the soil surface</tissue>
    </source>
</reference>
<organism evidence="2">
    <name type="scientific">Arundo donax</name>
    <name type="common">Giant reed</name>
    <name type="synonym">Donax arundinaceus</name>
    <dbReference type="NCBI Taxonomy" id="35708"/>
    <lineage>
        <taxon>Eukaryota</taxon>
        <taxon>Viridiplantae</taxon>
        <taxon>Streptophyta</taxon>
        <taxon>Embryophyta</taxon>
        <taxon>Tracheophyta</taxon>
        <taxon>Spermatophyta</taxon>
        <taxon>Magnoliopsida</taxon>
        <taxon>Liliopsida</taxon>
        <taxon>Poales</taxon>
        <taxon>Poaceae</taxon>
        <taxon>PACMAD clade</taxon>
        <taxon>Arundinoideae</taxon>
        <taxon>Arundineae</taxon>
        <taxon>Arundo</taxon>
    </lineage>
</organism>
<proteinExistence type="predicted"/>